<dbReference type="STRING" id="1077348.A0A2G8RNR8"/>
<dbReference type="PANTHER" id="PTHR46579:SF2">
    <property type="entry name" value="C2H2-TYPE DOMAIN-CONTAINING PROTEIN"/>
    <property type="match status" value="1"/>
</dbReference>
<feature type="region of interest" description="Disordered" evidence="1">
    <location>
        <begin position="355"/>
        <end position="427"/>
    </location>
</feature>
<dbReference type="EMBL" id="AYKW01000068">
    <property type="protein sequence ID" value="PIL23150.1"/>
    <property type="molecule type" value="Genomic_DNA"/>
</dbReference>
<feature type="region of interest" description="Disordered" evidence="1">
    <location>
        <begin position="461"/>
        <end position="482"/>
    </location>
</feature>
<feature type="compositionally biased region" description="Low complexity" evidence="1">
    <location>
        <begin position="469"/>
        <end position="481"/>
    </location>
</feature>
<dbReference type="Pfam" id="PF02992">
    <property type="entry name" value="Transposase_21"/>
    <property type="match status" value="1"/>
</dbReference>
<keyword evidence="3" id="KW-1185">Reference proteome</keyword>
<organism evidence="2 3">
    <name type="scientific">Ganoderma sinense ZZ0214-1</name>
    <dbReference type="NCBI Taxonomy" id="1077348"/>
    <lineage>
        <taxon>Eukaryota</taxon>
        <taxon>Fungi</taxon>
        <taxon>Dikarya</taxon>
        <taxon>Basidiomycota</taxon>
        <taxon>Agaricomycotina</taxon>
        <taxon>Agaricomycetes</taxon>
        <taxon>Polyporales</taxon>
        <taxon>Polyporaceae</taxon>
        <taxon>Ganoderma</taxon>
    </lineage>
</organism>
<accession>A0A2G8RNR8</accession>
<dbReference type="InterPro" id="IPR004242">
    <property type="entry name" value="Transposase_21"/>
</dbReference>
<sequence>MSRNVDVRVVARRPSVRQVLANPLHCAVRTISTIENVELFVDEISVAVRSGTGIENLTIRLTGLPIFQDTLVLPIRASLQLVPELTDLTLLLPLAPPPDFLLNINFRALQFFKSNLPHSALTNFLARHQSVSDLVLGPCGPAIRCPLHEVDLTHVTDLECEAECVRSLVHSDLFRLTIGKSTDGPRVGVIFRTSPVSVPGLYSLTIDFFPDDVDVLDNLAVFAPFLRKLKLLEQRGSSRRDRSGRRPFNDALTWARALRKLRFLEELSLQTSAGLILRPGDYHLEHSLVLGWVYGVRTRALRRPPPSAKAHPTLYHVRLWYGARGEDPALSKWYKDGKEWRRLGRPILWALRRNPPAHLPTQSQPPRDLTPFDADNSMASTLVAPSDVEKSPTTAASLLTGSNSATDTSSETSSPRSSPPSSVNGDDSTVELAVKALMSSAEVTHTVSSLLMRSHELVSRVSGNQSAAGEDTTTGPEGTTQESEDMLAFATLITRTLEAVKQLAQLQEESSERLFNLESTVVNVRGDMERVQSRANRLLYRTRELVRKERETAWGEERLAVTGQGALIQDVYRLNMDLMSLNERNTMILDGLRGLEAALEELKANGARSSTGPAFRRLWDVLQDYGWGVLEFLGCGAGRVFGWMLSAFETMISACLAWPLPSSPFAPLPLYPFAPLPSLAVQYSPFRSSSHDAKQKYGSRSFGTDVLLATMSNRLAVRAQDSVAVRLRDVRADGSASTNDAALDSHVELEGQESPPTGQDSVAASNPDTVQATVEPISHLREASIPPVVQDAPALRVDVEDPFALEPEVVVDDSISPQERLREVGDMQSILHRAEARFRRPILKFTNVPQSLHDPPSDLDASDPFTAEFVEYRTETLPNLHTRASQLLPVGDRSVDQLHARLVEDIKTYTERAIRSQLDAWRDEVMKLPHANLDTLEDGPPIVTTDDVFVARNVMQPFVTVALIIAVVLHGMAAVARPEVAFVLSGLRAMLFGAFAWCNAPSRSMSAAQRLLLKCIPRDVRTVLRTLHLEPDIVRYACCPRCCALYPPSDDPTKCDDPYPHTCTYSTTDGDLCGTKLVFEETQAPRQKNGPKRAVFKPFRVFPYRTLRSWLKVFLSRPEVEAALAASWQQTDASGAWHDIMDSPAIRQFRGPDNTTLFSVQQHGSLNLVFSLFVDWFNPYGNKKAGKSHSIGAIYLACLNLPIDLRYAPEYIYLAGIIPGPREPALDELNHFLRPLIDEFLVLWTRGLYFGRTALRWTGRFVRAALIPLVCDLPALRKTAGFAGHSSKHLCSFCPLPKDDIGNLNRSTWPARRTRAEHLRIATEWRDATKARRDEIFDEHGLRWSELLRLPYWDPTRFAVLDSMHNLFLGELRHHCMNVWGIDIRDKSPGSKKLLPHTPEEQTRFLQNAVDALKKHSATALSKLRKGYVVSIAKLNDVTPPGAALTKSAYVNALIDWVQTVDADAIRIPPVLDHDATDFHLADDMGADISKYRVLSYDVLQSIRADLRSTYLPSWLERPPSNFGSPSHGKLKADQWRTICTVNMVISLVRLWDSPEASPHDKLLLENFLHLVAAVDIASRRSMSRDRALAYDKHMFDYLCGLQRIFDHDFVPNHHLSLHLYECLVLFGPVHGWWAFPFERYNGLMHRININHKPAEMPLTFMRYFYIGANLRQLMAGLDLPNDPEYTDMMTSFGRAFSVASRGTDALNPLASLSGSRRDRRGGISKVREMELPKNVYDAILHLVNQSSEEVFASDYTTSFGHADCLVLSPTAQEVNRIEHHRVSFSTRSRGIRDSFVIFKGLDGDSHAGQISRIFLHTRTRLGELVVEPFILVDVYEPLSGDNEGHDPYRKWADIRTHLCYNTFQGDSQVIRLQDIVSHFAAFSYTPDALDRECIVVRDLDRA</sequence>
<dbReference type="PANTHER" id="PTHR46579">
    <property type="entry name" value="F5/8 TYPE C DOMAIN-CONTAINING PROTEIN-RELATED"/>
    <property type="match status" value="1"/>
</dbReference>
<feature type="compositionally biased region" description="Polar residues" evidence="1">
    <location>
        <begin position="391"/>
        <end position="405"/>
    </location>
</feature>
<name>A0A2G8RNR8_9APHY</name>
<reference evidence="2 3" key="1">
    <citation type="journal article" date="2015" name="Sci. Rep.">
        <title>Chromosome-level genome map provides insights into diverse defense mechanisms in the medicinal fungus Ganoderma sinense.</title>
        <authorList>
            <person name="Zhu Y."/>
            <person name="Xu J."/>
            <person name="Sun C."/>
            <person name="Zhou S."/>
            <person name="Xu H."/>
            <person name="Nelson D.R."/>
            <person name="Qian J."/>
            <person name="Song J."/>
            <person name="Luo H."/>
            <person name="Xiang L."/>
            <person name="Li Y."/>
            <person name="Xu Z."/>
            <person name="Ji A."/>
            <person name="Wang L."/>
            <person name="Lu S."/>
            <person name="Hayward A."/>
            <person name="Sun W."/>
            <person name="Li X."/>
            <person name="Schwartz D.C."/>
            <person name="Wang Y."/>
            <person name="Chen S."/>
        </authorList>
    </citation>
    <scope>NUCLEOTIDE SEQUENCE [LARGE SCALE GENOMIC DNA]</scope>
    <source>
        <strain evidence="2 3">ZZ0214-1</strain>
    </source>
</reference>
<dbReference type="Proteomes" id="UP000230002">
    <property type="component" value="Unassembled WGS sequence"/>
</dbReference>
<evidence type="ECO:0008006" key="4">
    <source>
        <dbReference type="Google" id="ProtNLM"/>
    </source>
</evidence>
<gene>
    <name evidence="2" type="ORF">GSI_14459</name>
</gene>
<evidence type="ECO:0000313" key="2">
    <source>
        <dbReference type="EMBL" id="PIL23150.1"/>
    </source>
</evidence>
<dbReference type="OrthoDB" id="3247418at2759"/>
<evidence type="ECO:0000313" key="3">
    <source>
        <dbReference type="Proteomes" id="UP000230002"/>
    </source>
</evidence>
<proteinExistence type="predicted"/>
<evidence type="ECO:0000256" key="1">
    <source>
        <dbReference type="SAM" id="MobiDB-lite"/>
    </source>
</evidence>
<comment type="caution">
    <text evidence="2">The sequence shown here is derived from an EMBL/GenBank/DDBJ whole genome shotgun (WGS) entry which is preliminary data.</text>
</comment>
<protein>
    <recommendedName>
        <fullName evidence="4">DUF4218 domain-containing protein</fullName>
    </recommendedName>
</protein>
<feature type="compositionally biased region" description="Low complexity" evidence="1">
    <location>
        <begin position="406"/>
        <end position="422"/>
    </location>
</feature>